<gene>
    <name evidence="1" type="ORF">PoMZ_02154</name>
</gene>
<protein>
    <submittedName>
        <fullName evidence="1">Uncharacterized protein</fullName>
    </submittedName>
</protein>
<dbReference type="OMA" id="MAWASIG"/>
<reference evidence="1 2" key="1">
    <citation type="journal article" date="2019" name="Mol. Biol. Evol.">
        <title>Blast fungal genomes show frequent chromosomal changes, gene gains and losses, and effector gene turnover.</title>
        <authorList>
            <person name="Gomez Luciano L.B."/>
            <person name="Jason Tsai I."/>
            <person name="Chuma I."/>
            <person name="Tosa Y."/>
            <person name="Chen Y.H."/>
            <person name="Li J.Y."/>
            <person name="Li M.Y."/>
            <person name="Jade Lu M.Y."/>
            <person name="Nakayashiki H."/>
            <person name="Li W.H."/>
        </authorList>
    </citation>
    <scope>NUCLEOTIDE SEQUENCE [LARGE SCALE GENOMIC DNA]</scope>
    <source>
        <strain evidence="1">MZ5-1-6</strain>
    </source>
</reference>
<dbReference type="AlphaFoldDB" id="A0A4P7NAM5"/>
<proteinExistence type="predicted"/>
<organism evidence="1 2">
    <name type="scientific">Pyricularia oryzae</name>
    <name type="common">Rice blast fungus</name>
    <name type="synonym">Magnaporthe oryzae</name>
    <dbReference type="NCBI Taxonomy" id="318829"/>
    <lineage>
        <taxon>Eukaryota</taxon>
        <taxon>Fungi</taxon>
        <taxon>Dikarya</taxon>
        <taxon>Ascomycota</taxon>
        <taxon>Pezizomycotina</taxon>
        <taxon>Sordariomycetes</taxon>
        <taxon>Sordariomycetidae</taxon>
        <taxon>Magnaporthales</taxon>
        <taxon>Pyriculariaceae</taxon>
        <taxon>Pyricularia</taxon>
    </lineage>
</organism>
<evidence type="ECO:0000313" key="2">
    <source>
        <dbReference type="Proteomes" id="UP000294847"/>
    </source>
</evidence>
<name>A0A4P7NAM5_PYROR</name>
<dbReference type="EMBL" id="CP034205">
    <property type="protein sequence ID" value="QBZ57230.1"/>
    <property type="molecule type" value="Genomic_DNA"/>
</dbReference>
<evidence type="ECO:0000313" key="1">
    <source>
        <dbReference type="EMBL" id="QBZ57230.1"/>
    </source>
</evidence>
<dbReference type="VEuPathDB" id="FungiDB:M_BR32_EuGene_00065581"/>
<dbReference type="Proteomes" id="UP000294847">
    <property type="component" value="Chromosome 2"/>
</dbReference>
<sequence length="66" mass="7350">MSLLRSYRALSKNARLGFGVGLMAWGFIGLTWSDSVGEKLGIIPDEKEKKDLERLKPSITVVERGQ</sequence>
<accession>A0A4P7NAM5</accession>